<dbReference type="STRING" id="283909.R7UMM9"/>
<proteinExistence type="predicted"/>
<organism evidence="2">
    <name type="scientific">Capitella teleta</name>
    <name type="common">Polychaete worm</name>
    <dbReference type="NCBI Taxonomy" id="283909"/>
    <lineage>
        <taxon>Eukaryota</taxon>
        <taxon>Metazoa</taxon>
        <taxon>Spiralia</taxon>
        <taxon>Lophotrochozoa</taxon>
        <taxon>Annelida</taxon>
        <taxon>Polychaeta</taxon>
        <taxon>Sedentaria</taxon>
        <taxon>Scolecida</taxon>
        <taxon>Capitellidae</taxon>
        <taxon>Capitella</taxon>
    </lineage>
</organism>
<gene>
    <name evidence="2" type="ORF">CAPTEDRAFT_221357</name>
</gene>
<dbReference type="OrthoDB" id="6046730at2759"/>
<dbReference type="EnsemblMetazoa" id="CapteT221357">
    <property type="protein sequence ID" value="CapteP221357"/>
    <property type="gene ID" value="CapteG221357"/>
</dbReference>
<feature type="transmembrane region" description="Helical" evidence="1">
    <location>
        <begin position="12"/>
        <end position="33"/>
    </location>
</feature>
<accession>R7UMM9</accession>
<evidence type="ECO:0000256" key="1">
    <source>
        <dbReference type="SAM" id="Phobius"/>
    </source>
</evidence>
<evidence type="ECO:0000313" key="4">
    <source>
        <dbReference type="Proteomes" id="UP000014760"/>
    </source>
</evidence>
<reference evidence="4" key="1">
    <citation type="submission" date="2012-12" db="EMBL/GenBank/DDBJ databases">
        <authorList>
            <person name="Hellsten U."/>
            <person name="Grimwood J."/>
            <person name="Chapman J.A."/>
            <person name="Shapiro H."/>
            <person name="Aerts A."/>
            <person name="Otillar R.P."/>
            <person name="Terry A.Y."/>
            <person name="Boore J.L."/>
            <person name="Simakov O."/>
            <person name="Marletaz F."/>
            <person name="Cho S.-J."/>
            <person name="Edsinger-Gonzales E."/>
            <person name="Havlak P."/>
            <person name="Kuo D.-H."/>
            <person name="Larsson T."/>
            <person name="Lv J."/>
            <person name="Arendt D."/>
            <person name="Savage R."/>
            <person name="Osoegawa K."/>
            <person name="de Jong P."/>
            <person name="Lindberg D.R."/>
            <person name="Seaver E.C."/>
            <person name="Weisblat D.A."/>
            <person name="Putnam N.H."/>
            <person name="Grigoriev I.V."/>
            <person name="Rokhsar D.S."/>
        </authorList>
    </citation>
    <scope>NUCLEOTIDE SEQUENCE</scope>
    <source>
        <strain evidence="4">I ESC-2004</strain>
    </source>
</reference>
<keyword evidence="1" id="KW-0812">Transmembrane</keyword>
<reference evidence="2 4" key="2">
    <citation type="journal article" date="2013" name="Nature">
        <title>Insights into bilaterian evolution from three spiralian genomes.</title>
        <authorList>
            <person name="Simakov O."/>
            <person name="Marletaz F."/>
            <person name="Cho S.J."/>
            <person name="Edsinger-Gonzales E."/>
            <person name="Havlak P."/>
            <person name="Hellsten U."/>
            <person name="Kuo D.H."/>
            <person name="Larsson T."/>
            <person name="Lv J."/>
            <person name="Arendt D."/>
            <person name="Savage R."/>
            <person name="Osoegawa K."/>
            <person name="de Jong P."/>
            <person name="Grimwood J."/>
            <person name="Chapman J.A."/>
            <person name="Shapiro H."/>
            <person name="Aerts A."/>
            <person name="Otillar R.P."/>
            <person name="Terry A.Y."/>
            <person name="Boore J.L."/>
            <person name="Grigoriev I.V."/>
            <person name="Lindberg D.R."/>
            <person name="Seaver E.C."/>
            <person name="Weisblat D.A."/>
            <person name="Putnam N.H."/>
            <person name="Rokhsar D.S."/>
        </authorList>
    </citation>
    <scope>NUCLEOTIDE SEQUENCE</scope>
    <source>
        <strain evidence="2 4">I ESC-2004</strain>
    </source>
</reference>
<dbReference type="Proteomes" id="UP000014760">
    <property type="component" value="Unassembled WGS sequence"/>
</dbReference>
<dbReference type="OMA" id="AMENFNT"/>
<keyword evidence="1" id="KW-1133">Transmembrane helix</keyword>
<dbReference type="HOGENOM" id="CLU_680231_0_0_1"/>
<dbReference type="EMBL" id="AMQN01001115">
    <property type="status" value="NOT_ANNOTATED_CDS"/>
    <property type="molecule type" value="Genomic_DNA"/>
</dbReference>
<name>R7UMM9_CAPTE</name>
<evidence type="ECO:0000313" key="2">
    <source>
        <dbReference type="EMBL" id="ELU07794.1"/>
    </source>
</evidence>
<reference evidence="3" key="3">
    <citation type="submission" date="2015-06" db="UniProtKB">
        <authorList>
            <consortium name="EnsemblMetazoa"/>
        </authorList>
    </citation>
    <scope>IDENTIFICATION</scope>
</reference>
<dbReference type="EMBL" id="KB299619">
    <property type="protein sequence ID" value="ELU07794.1"/>
    <property type="molecule type" value="Genomic_DNA"/>
</dbReference>
<protein>
    <submittedName>
        <fullName evidence="2 3">Uncharacterized protein</fullName>
    </submittedName>
</protein>
<evidence type="ECO:0000313" key="3">
    <source>
        <dbReference type="EnsemblMetazoa" id="CapteP221357"/>
    </source>
</evidence>
<keyword evidence="4" id="KW-1185">Reference proteome</keyword>
<sequence>MGWRRSLSRTCYPVYVCSLRLVIVFLFLVLMFAKQDRAFRRKLREIEEKGVTYVRNGFQDPQAIEAAKAARKASPTLTLFTSFREFDAGREPLHSYVIKNWSALKPWVRPVVFYSNPKHRLNRLASNYGWNLHAIPRANEHGTPFIKDMYKAAKELYHTDFYAYANGDLLFSHNLIDSLRAVQNLINHDDELGPPLVIGRRSNYVMNFTKVDKHLHEPSVVKEKTTKPFHNFAIDYFIIQDKFPWNRVLDLVIGRGGYDQYLVLMAIVNGMTVVDITPTNRVLHLQGAAFDLTSRTADNPDKKYNLNLIREVHKGHLPPTGNVAMAKVFTFRKGNQIVAQTKQLKKYRADYKAIENWCRNDTHMKRIQQRPHVFTDFSDYD</sequence>
<dbReference type="AlphaFoldDB" id="R7UMM9"/>
<keyword evidence="1" id="KW-0472">Membrane</keyword>